<dbReference type="EMBL" id="BEXD01000211">
    <property type="protein sequence ID" value="GBB85313.1"/>
    <property type="molecule type" value="Genomic_DNA"/>
</dbReference>
<reference evidence="2" key="2">
    <citation type="submission" date="2019-10" db="EMBL/GenBank/DDBJ databases">
        <title>Conservation and host-specific expression of non-tandemly repeated heterogenous ribosome RNA gene in arbuscular mycorrhizal fungi.</title>
        <authorList>
            <person name="Maeda T."/>
            <person name="Kobayashi Y."/>
            <person name="Nakagawa T."/>
            <person name="Ezawa T."/>
            <person name="Yamaguchi K."/>
            <person name="Bino T."/>
            <person name="Nishimoto Y."/>
            <person name="Shigenobu S."/>
            <person name="Kawaguchi M."/>
        </authorList>
    </citation>
    <scope>NUCLEOTIDE SEQUENCE</scope>
    <source>
        <strain evidence="2">HR1</strain>
    </source>
</reference>
<protein>
    <submittedName>
        <fullName evidence="1">Uncharacterized protein</fullName>
    </submittedName>
</protein>
<gene>
    <name evidence="2" type="ORF">RCL2_002711600</name>
    <name evidence="1" type="ORF">RclHR1_11880006</name>
</gene>
<organism evidence="1 3">
    <name type="scientific">Rhizophagus clarus</name>
    <dbReference type="NCBI Taxonomy" id="94130"/>
    <lineage>
        <taxon>Eukaryota</taxon>
        <taxon>Fungi</taxon>
        <taxon>Fungi incertae sedis</taxon>
        <taxon>Mucoromycota</taxon>
        <taxon>Glomeromycotina</taxon>
        <taxon>Glomeromycetes</taxon>
        <taxon>Glomerales</taxon>
        <taxon>Glomeraceae</taxon>
        <taxon>Rhizophagus</taxon>
    </lineage>
</organism>
<name>A0A2Z6Q588_9GLOM</name>
<sequence length="66" mass="7851">MFSKRYWAPIFDARSLICRITGLLFFVRPLDEPRLGMFPDFLNEPGLEMLSNLDELSLERKERVLF</sequence>
<dbReference type="Proteomes" id="UP000615446">
    <property type="component" value="Unassembled WGS sequence"/>
</dbReference>
<dbReference type="EMBL" id="BLAL01000286">
    <property type="protein sequence ID" value="GET00672.1"/>
    <property type="molecule type" value="Genomic_DNA"/>
</dbReference>
<dbReference type="Proteomes" id="UP000247702">
    <property type="component" value="Unassembled WGS sequence"/>
</dbReference>
<accession>A0A2Z6Q588</accession>
<keyword evidence="3" id="KW-1185">Reference proteome</keyword>
<evidence type="ECO:0000313" key="2">
    <source>
        <dbReference type="EMBL" id="GET00672.1"/>
    </source>
</evidence>
<evidence type="ECO:0000313" key="1">
    <source>
        <dbReference type="EMBL" id="GBB85313.1"/>
    </source>
</evidence>
<reference evidence="1 3" key="1">
    <citation type="submission" date="2017-11" db="EMBL/GenBank/DDBJ databases">
        <title>The genome of Rhizophagus clarus HR1 reveals common genetic basis of auxotrophy among arbuscular mycorrhizal fungi.</title>
        <authorList>
            <person name="Kobayashi Y."/>
        </authorList>
    </citation>
    <scope>NUCLEOTIDE SEQUENCE [LARGE SCALE GENOMIC DNA]</scope>
    <source>
        <strain evidence="1 3">HR1</strain>
    </source>
</reference>
<evidence type="ECO:0000313" key="3">
    <source>
        <dbReference type="Proteomes" id="UP000247702"/>
    </source>
</evidence>
<dbReference type="AlphaFoldDB" id="A0A2Z6Q588"/>
<comment type="caution">
    <text evidence="1">The sequence shown here is derived from an EMBL/GenBank/DDBJ whole genome shotgun (WGS) entry which is preliminary data.</text>
</comment>
<proteinExistence type="predicted"/>